<dbReference type="EMBL" id="JAGSYN010000304">
    <property type="protein sequence ID" value="KAG7660439.1"/>
    <property type="molecule type" value="Genomic_DNA"/>
</dbReference>
<dbReference type="RefSeq" id="XP_049260673.1">
    <property type="nucleotide sequence ID" value="XM_049410180.1"/>
</dbReference>
<accession>A0A8J5UU51</accession>
<comment type="caution">
    <text evidence="3">The sequence shown here is derived from an EMBL/GenBank/DDBJ whole genome shotgun (WGS) entry which is preliminary data.</text>
</comment>
<reference evidence="3 4" key="1">
    <citation type="journal article" date="2021" name="DNA Res.">
        <title>Genome analysis of Candida subhashii reveals its hybrid nature and dual mitochondrial genome conformations.</title>
        <authorList>
            <person name="Mixao V."/>
            <person name="Hegedusova E."/>
            <person name="Saus E."/>
            <person name="Pryszcz L.P."/>
            <person name="Cillingova A."/>
            <person name="Nosek J."/>
            <person name="Gabaldon T."/>
        </authorList>
    </citation>
    <scope>NUCLEOTIDE SEQUENCE [LARGE SCALE GENOMIC DNA]</scope>
    <source>
        <strain evidence="3 4">CBS 10753</strain>
    </source>
</reference>
<organism evidence="3 4">
    <name type="scientific">[Candida] subhashii</name>
    <dbReference type="NCBI Taxonomy" id="561895"/>
    <lineage>
        <taxon>Eukaryota</taxon>
        <taxon>Fungi</taxon>
        <taxon>Dikarya</taxon>
        <taxon>Ascomycota</taxon>
        <taxon>Saccharomycotina</taxon>
        <taxon>Pichiomycetes</taxon>
        <taxon>Debaryomycetaceae</taxon>
        <taxon>Spathaspora</taxon>
    </lineage>
</organism>
<protein>
    <submittedName>
        <fullName evidence="3">Uncharacterized protein</fullName>
    </submittedName>
</protein>
<sequence length="133" mass="14851">MILPRFFFDMDNDYGDHKFDNKKVALILLASLALAFLIVGCIIGCCTCHKPVKYPKIFTQSPMPPLPRRRNDPMSATKIPSYTPASRMSESALGNIHQTYTNPSFLLPEGGEPLPSYEFITPKHPPPAYIPKG</sequence>
<gene>
    <name evidence="3" type="ORF">J8A68_006049</name>
</gene>
<keyword evidence="4" id="KW-1185">Reference proteome</keyword>
<dbReference type="AlphaFoldDB" id="A0A8J5UU51"/>
<keyword evidence="2" id="KW-0472">Membrane</keyword>
<feature type="region of interest" description="Disordered" evidence="1">
    <location>
        <begin position="63"/>
        <end position="85"/>
    </location>
</feature>
<proteinExistence type="predicted"/>
<dbReference type="Proteomes" id="UP000694255">
    <property type="component" value="Unassembled WGS sequence"/>
</dbReference>
<keyword evidence="2" id="KW-0812">Transmembrane</keyword>
<dbReference type="GeneID" id="73472848"/>
<keyword evidence="2" id="KW-1133">Transmembrane helix</keyword>
<evidence type="ECO:0000313" key="3">
    <source>
        <dbReference type="EMBL" id="KAG7660439.1"/>
    </source>
</evidence>
<evidence type="ECO:0000256" key="2">
    <source>
        <dbReference type="SAM" id="Phobius"/>
    </source>
</evidence>
<evidence type="ECO:0000313" key="4">
    <source>
        <dbReference type="Proteomes" id="UP000694255"/>
    </source>
</evidence>
<evidence type="ECO:0000256" key="1">
    <source>
        <dbReference type="SAM" id="MobiDB-lite"/>
    </source>
</evidence>
<name>A0A8J5UU51_9ASCO</name>
<feature type="transmembrane region" description="Helical" evidence="2">
    <location>
        <begin position="24"/>
        <end position="46"/>
    </location>
</feature>